<organism evidence="1 2">
    <name type="scientific">Conidiobolus coronatus (strain ATCC 28846 / CBS 209.66 / NRRL 28638)</name>
    <name type="common">Delacroixia coronata</name>
    <dbReference type="NCBI Taxonomy" id="796925"/>
    <lineage>
        <taxon>Eukaryota</taxon>
        <taxon>Fungi</taxon>
        <taxon>Fungi incertae sedis</taxon>
        <taxon>Zoopagomycota</taxon>
        <taxon>Entomophthoromycotina</taxon>
        <taxon>Entomophthoromycetes</taxon>
        <taxon>Entomophthorales</taxon>
        <taxon>Ancylistaceae</taxon>
        <taxon>Conidiobolus</taxon>
    </lineage>
</organism>
<evidence type="ECO:0000313" key="2">
    <source>
        <dbReference type="Proteomes" id="UP000070444"/>
    </source>
</evidence>
<proteinExistence type="predicted"/>
<dbReference type="InterPro" id="IPR032675">
    <property type="entry name" value="LRR_dom_sf"/>
</dbReference>
<name>A0A137NSL8_CONC2</name>
<dbReference type="AlphaFoldDB" id="A0A137NSL8"/>
<keyword evidence="2" id="KW-1185">Reference proteome</keyword>
<evidence type="ECO:0000313" key="1">
    <source>
        <dbReference type="EMBL" id="KXN65711.1"/>
    </source>
</evidence>
<dbReference type="Proteomes" id="UP000070444">
    <property type="component" value="Unassembled WGS sequence"/>
</dbReference>
<sequence>MDIKIYKEDHTDSWEYLPDTFTLFQYLERKDLIELSKCSKSYRNQLERKVLEELSLITWRNNNWKIYYELTKSWKYGKVLEIVITSLGNKLKLAKKLTLDCHTSYLFKDIFAKLMPNIKSLILYGSEEFNCCLGQGLISNLKGMENLEHLNIRYIWDTITDNSTINQIFPKSLKTLKITYGCDFSNNDDKFTIYDTIDSTYINLYSLSIVSNRMLQNLACGVPNLQEVEIKDILNLDNSKLVDFLKSNPQIRRINTKHISYSDESLKILLYSNYLEHWNFLGGNWKEIKFDNLPSNYSIKYLKINSSMPSLLALQLIKACKGLKTLDLTYYHSLNNLDWSKFEQNINILKISCTSLDFNNIKEIDNSMIFNIVYVYARASIKMYDINKLKNYKFTPSISNSFTLKLINK</sequence>
<reference evidence="1 2" key="1">
    <citation type="journal article" date="2015" name="Genome Biol. Evol.">
        <title>Phylogenomic analyses indicate that early fungi evolved digesting cell walls of algal ancestors of land plants.</title>
        <authorList>
            <person name="Chang Y."/>
            <person name="Wang S."/>
            <person name="Sekimoto S."/>
            <person name="Aerts A.L."/>
            <person name="Choi C."/>
            <person name="Clum A."/>
            <person name="LaButti K.M."/>
            <person name="Lindquist E.A."/>
            <person name="Yee Ngan C."/>
            <person name="Ohm R.A."/>
            <person name="Salamov A.A."/>
            <person name="Grigoriev I.V."/>
            <person name="Spatafora J.W."/>
            <person name="Berbee M.L."/>
        </authorList>
    </citation>
    <scope>NUCLEOTIDE SEQUENCE [LARGE SCALE GENOMIC DNA]</scope>
    <source>
        <strain evidence="1 2">NRRL 28638</strain>
    </source>
</reference>
<protein>
    <recommendedName>
        <fullName evidence="3">F-box domain-containing protein</fullName>
    </recommendedName>
</protein>
<evidence type="ECO:0008006" key="3">
    <source>
        <dbReference type="Google" id="ProtNLM"/>
    </source>
</evidence>
<dbReference type="EMBL" id="KQ964828">
    <property type="protein sequence ID" value="KXN65711.1"/>
    <property type="molecule type" value="Genomic_DNA"/>
</dbReference>
<dbReference type="SUPFAM" id="SSF52047">
    <property type="entry name" value="RNI-like"/>
    <property type="match status" value="1"/>
</dbReference>
<accession>A0A137NSL8</accession>
<gene>
    <name evidence="1" type="ORF">CONCODRAFT_12627</name>
</gene>
<dbReference type="Gene3D" id="3.80.10.10">
    <property type="entry name" value="Ribonuclease Inhibitor"/>
    <property type="match status" value="1"/>
</dbReference>